<keyword evidence="15" id="KW-1185">Reference proteome</keyword>
<dbReference type="FunFam" id="3.30.230.70:FF:000018">
    <property type="entry name" value="Exosome complex exonuclease RRP43"/>
    <property type="match status" value="1"/>
</dbReference>
<dbReference type="Pfam" id="PF10258">
    <property type="entry name" value="PHAX_RNA-bd"/>
    <property type="match status" value="1"/>
</dbReference>
<dbReference type="OrthoDB" id="45882at2759"/>
<dbReference type="AlphaFoldDB" id="A0A8J4QNT4"/>
<reference evidence="14" key="1">
    <citation type="submission" date="2020-03" db="EMBL/GenBank/DDBJ databases">
        <title>Castanea mollissima Vanexum genome sequencing.</title>
        <authorList>
            <person name="Staton M."/>
        </authorList>
    </citation>
    <scope>NUCLEOTIDE SEQUENCE</scope>
    <source>
        <tissue evidence="14">Leaf</tissue>
    </source>
</reference>
<evidence type="ECO:0000256" key="1">
    <source>
        <dbReference type="ARBA" id="ARBA00004496"/>
    </source>
</evidence>
<keyword evidence="8" id="KW-0539">Nucleus</keyword>
<dbReference type="Pfam" id="PF03725">
    <property type="entry name" value="RNase_PH_C"/>
    <property type="match status" value="1"/>
</dbReference>
<dbReference type="GO" id="GO:0034475">
    <property type="term" value="P:U4 snRNA 3'-end processing"/>
    <property type="evidence" value="ECO:0007669"/>
    <property type="project" value="TreeGrafter"/>
</dbReference>
<dbReference type="GO" id="GO:0000467">
    <property type="term" value="P:exonucleolytic trimming to generate mature 3'-end of 5.8S rRNA from tricistronic rRNA transcript (SSU-rRNA, 5.8S rRNA, LSU-rRNA)"/>
    <property type="evidence" value="ECO:0007669"/>
    <property type="project" value="TreeGrafter"/>
</dbReference>
<dbReference type="Gene3D" id="3.30.230.70">
    <property type="entry name" value="GHMP Kinase, N-terminal domain"/>
    <property type="match status" value="1"/>
</dbReference>
<dbReference type="GO" id="GO:0000177">
    <property type="term" value="C:cytoplasmic exosome (RNase complex)"/>
    <property type="evidence" value="ECO:0007669"/>
    <property type="project" value="TreeGrafter"/>
</dbReference>
<evidence type="ECO:0000256" key="10">
    <source>
        <dbReference type="SAM" id="MobiDB-lite"/>
    </source>
</evidence>
<dbReference type="GO" id="GO:0071038">
    <property type="term" value="P:TRAMP-dependent tRNA surveillance pathway"/>
    <property type="evidence" value="ECO:0007669"/>
    <property type="project" value="TreeGrafter"/>
</dbReference>
<dbReference type="InterPro" id="IPR033196">
    <property type="entry name" value="Rrp43"/>
</dbReference>
<evidence type="ECO:0000256" key="3">
    <source>
        <dbReference type="ARBA" id="ARBA00006678"/>
    </source>
</evidence>
<dbReference type="Pfam" id="PF01138">
    <property type="entry name" value="RNase_PH"/>
    <property type="match status" value="1"/>
</dbReference>
<dbReference type="InterPro" id="IPR001247">
    <property type="entry name" value="ExoRNase_PH_dom1"/>
</dbReference>
<accession>A0A8J4QNT4</accession>
<comment type="caution">
    <text evidence="14">The sequence shown here is derived from an EMBL/GenBank/DDBJ whole genome shotgun (WGS) entry which is preliminary data.</text>
</comment>
<feature type="compositionally biased region" description="Basic residues" evidence="10">
    <location>
        <begin position="380"/>
        <end position="391"/>
    </location>
</feature>
<keyword evidence="7" id="KW-0694">RNA-binding</keyword>
<dbReference type="EMBL" id="JRKL02003019">
    <property type="protein sequence ID" value="KAF3956685.1"/>
    <property type="molecule type" value="Genomic_DNA"/>
</dbReference>
<evidence type="ECO:0000259" key="11">
    <source>
        <dbReference type="Pfam" id="PF01138"/>
    </source>
</evidence>
<dbReference type="GO" id="GO:0016075">
    <property type="term" value="P:rRNA catabolic process"/>
    <property type="evidence" value="ECO:0007669"/>
    <property type="project" value="TreeGrafter"/>
</dbReference>
<evidence type="ECO:0000256" key="9">
    <source>
        <dbReference type="ARBA" id="ARBA00030617"/>
    </source>
</evidence>
<dbReference type="Proteomes" id="UP000737018">
    <property type="component" value="Unassembled WGS sequence"/>
</dbReference>
<organism evidence="14 15">
    <name type="scientific">Castanea mollissima</name>
    <name type="common">Chinese chestnut</name>
    <dbReference type="NCBI Taxonomy" id="60419"/>
    <lineage>
        <taxon>Eukaryota</taxon>
        <taxon>Viridiplantae</taxon>
        <taxon>Streptophyta</taxon>
        <taxon>Embryophyta</taxon>
        <taxon>Tracheophyta</taxon>
        <taxon>Spermatophyta</taxon>
        <taxon>Magnoliopsida</taxon>
        <taxon>eudicotyledons</taxon>
        <taxon>Gunneridae</taxon>
        <taxon>Pentapetalae</taxon>
        <taxon>rosids</taxon>
        <taxon>fabids</taxon>
        <taxon>Fagales</taxon>
        <taxon>Fagaceae</taxon>
        <taxon>Castanea</taxon>
    </lineage>
</organism>
<sequence length="579" mass="63018">MGLPDAPGDLSSEVDVEAFRRLFPLRFYERHLIESIRPDGRPLGRARDTTIALGAVASAEGSALAKIGSTTMLAAIKMEVMTPSMDSPDQGCIAIDFHMPPICSPIVRPGRPAEIAPVVSKQLSDTISSSGMINLKELSLVSGKAAWMAYLDIYCLDADGALFDAALLSAVAAFSHLQIPAVSLNDDGKIIVVSEENGGKLEKDAVNKERMKLTLKSIPFSLTCVLHKNCILADPTAEEESIMETVVTVVLDSSSQLVSLYKPGGPVLAYTSAIQDCVALTRQRMKELQKILDEANSGMERAFNHFSCLAIAVLMEGGDSLLDAIYEEDNLEGIDDVEMLDVEEGELVEPNLHNEKGKSSGGDVDLEIQGSQSNNDGLRARKKKNRRKKSGSRPVRDINRFVLDMCRRLKERKSYMVYTAIGRLGVSALNDLVKEISLAEAILLISVVDAIQACGGQMTADGSRCRNGGGILWNIIKAREPKAYKEIMKKVQEFEKQFKPRNNRRGGEPKKEGNSPGTTHSFAEGTPATFSDNSQPISQMQNEQTNTGGIERVSVRDRLRIPVSYNDDLLGEDTKGDAA</sequence>
<keyword evidence="4" id="KW-0963">Cytoplasm</keyword>
<dbReference type="GO" id="GO:0034473">
    <property type="term" value="P:U1 snRNA 3'-end processing"/>
    <property type="evidence" value="ECO:0007669"/>
    <property type="project" value="TreeGrafter"/>
</dbReference>
<dbReference type="InterPro" id="IPR015847">
    <property type="entry name" value="ExoRNase_PH_dom2"/>
</dbReference>
<protein>
    <recommendedName>
        <fullName evidence="9">Ribosomal RNA-processing protein 43</fullName>
    </recommendedName>
</protein>
<dbReference type="InterPro" id="IPR036345">
    <property type="entry name" value="ExoRNase_PH_dom2_sf"/>
</dbReference>
<dbReference type="InterPro" id="IPR020568">
    <property type="entry name" value="Ribosomal_Su5_D2-typ_SF"/>
</dbReference>
<evidence type="ECO:0000259" key="13">
    <source>
        <dbReference type="Pfam" id="PF10258"/>
    </source>
</evidence>
<evidence type="ECO:0000313" key="14">
    <source>
        <dbReference type="EMBL" id="KAF3956685.1"/>
    </source>
</evidence>
<dbReference type="GO" id="GO:0034476">
    <property type="term" value="P:U5 snRNA 3'-end processing"/>
    <property type="evidence" value="ECO:0007669"/>
    <property type="project" value="TreeGrafter"/>
</dbReference>
<dbReference type="SUPFAM" id="SSF55666">
    <property type="entry name" value="Ribonuclease PH domain 2-like"/>
    <property type="match status" value="1"/>
</dbReference>
<comment type="subcellular location">
    <subcellularLocation>
        <location evidence="1">Cytoplasm</location>
    </subcellularLocation>
    <subcellularLocation>
        <location evidence="2">Nucleus</location>
        <location evidence="2">Nucleolus</location>
    </subcellularLocation>
</comment>
<name>A0A8J4QNT4_9ROSI</name>
<dbReference type="InterPro" id="IPR027408">
    <property type="entry name" value="PNPase/RNase_PH_dom_sf"/>
</dbReference>
<keyword evidence="5" id="KW-0698">rRNA processing</keyword>
<proteinExistence type="inferred from homology"/>
<dbReference type="InterPro" id="IPR019385">
    <property type="entry name" value="PHAX_RNA-binding_domain"/>
</dbReference>
<keyword evidence="6" id="KW-0271">Exosome</keyword>
<evidence type="ECO:0000256" key="2">
    <source>
        <dbReference type="ARBA" id="ARBA00004604"/>
    </source>
</evidence>
<dbReference type="GO" id="GO:0005730">
    <property type="term" value="C:nucleolus"/>
    <property type="evidence" value="ECO:0007669"/>
    <property type="project" value="UniProtKB-SubCell"/>
</dbReference>
<evidence type="ECO:0000256" key="4">
    <source>
        <dbReference type="ARBA" id="ARBA00022490"/>
    </source>
</evidence>
<dbReference type="PANTHER" id="PTHR11097">
    <property type="entry name" value="EXOSOME COMPLEX EXONUCLEASE RIBOSOMAL RNA PROCESSING PROTEIN"/>
    <property type="match status" value="1"/>
</dbReference>
<evidence type="ECO:0000256" key="5">
    <source>
        <dbReference type="ARBA" id="ARBA00022552"/>
    </source>
</evidence>
<dbReference type="InterPro" id="IPR050590">
    <property type="entry name" value="Exosome_comp_Rrp42_subfam"/>
</dbReference>
<evidence type="ECO:0000256" key="8">
    <source>
        <dbReference type="ARBA" id="ARBA00023242"/>
    </source>
</evidence>
<evidence type="ECO:0000256" key="6">
    <source>
        <dbReference type="ARBA" id="ARBA00022835"/>
    </source>
</evidence>
<dbReference type="PANTHER" id="PTHR11097:SF9">
    <property type="entry name" value="EXOSOME COMPLEX COMPONENT RRP43"/>
    <property type="match status" value="1"/>
</dbReference>
<dbReference type="InterPro" id="IPR038092">
    <property type="entry name" value="PHAX_RNA-binding_sf"/>
</dbReference>
<feature type="domain" description="Phosphorylated adapter RNA export protein RNA-binding" evidence="13">
    <location>
        <begin position="402"/>
        <end position="491"/>
    </location>
</feature>
<dbReference type="GO" id="GO:0035925">
    <property type="term" value="F:mRNA 3'-UTR AU-rich region binding"/>
    <property type="evidence" value="ECO:0007669"/>
    <property type="project" value="TreeGrafter"/>
</dbReference>
<evidence type="ECO:0000256" key="7">
    <source>
        <dbReference type="ARBA" id="ARBA00022884"/>
    </source>
</evidence>
<feature type="domain" description="Exoribonuclease phosphorolytic" evidence="12">
    <location>
        <begin position="218"/>
        <end position="267"/>
    </location>
</feature>
<gene>
    <name evidence="14" type="ORF">CMV_018212</name>
</gene>
<feature type="compositionally biased region" description="Polar residues" evidence="10">
    <location>
        <begin position="528"/>
        <end position="548"/>
    </location>
</feature>
<dbReference type="SUPFAM" id="SSF54211">
    <property type="entry name" value="Ribosomal protein S5 domain 2-like"/>
    <property type="match status" value="1"/>
</dbReference>
<feature type="domain" description="Exoribonuclease phosphorolytic" evidence="11">
    <location>
        <begin position="46"/>
        <end position="180"/>
    </location>
</feature>
<feature type="region of interest" description="Disordered" evidence="10">
    <location>
        <begin position="348"/>
        <end position="393"/>
    </location>
</feature>
<dbReference type="GO" id="GO:0071035">
    <property type="term" value="P:nuclear polyadenylation-dependent rRNA catabolic process"/>
    <property type="evidence" value="ECO:0007669"/>
    <property type="project" value="TreeGrafter"/>
</dbReference>
<dbReference type="Gene3D" id="1.10.10.1440">
    <property type="entry name" value="PHAX RNA-binding domain"/>
    <property type="match status" value="1"/>
</dbReference>
<evidence type="ECO:0000259" key="12">
    <source>
        <dbReference type="Pfam" id="PF03725"/>
    </source>
</evidence>
<dbReference type="GO" id="GO:0000176">
    <property type="term" value="C:nuclear exosome (RNase complex)"/>
    <property type="evidence" value="ECO:0007669"/>
    <property type="project" value="TreeGrafter"/>
</dbReference>
<dbReference type="CDD" id="cd11369">
    <property type="entry name" value="RNase_PH_RRP43"/>
    <property type="match status" value="1"/>
</dbReference>
<comment type="similarity">
    <text evidence="3">Belongs to the RNase PH family.</text>
</comment>
<dbReference type="GO" id="GO:0071028">
    <property type="term" value="P:nuclear mRNA surveillance"/>
    <property type="evidence" value="ECO:0007669"/>
    <property type="project" value="TreeGrafter"/>
</dbReference>
<evidence type="ECO:0000313" key="15">
    <source>
        <dbReference type="Proteomes" id="UP000737018"/>
    </source>
</evidence>
<feature type="region of interest" description="Disordered" evidence="10">
    <location>
        <begin position="496"/>
        <end position="579"/>
    </location>
</feature>